<dbReference type="AlphaFoldDB" id="A0A1W1BNV4"/>
<reference evidence="2" key="1">
    <citation type="submission" date="2016-10" db="EMBL/GenBank/DDBJ databases">
        <authorList>
            <person name="de Groot N.N."/>
        </authorList>
    </citation>
    <scope>NUCLEOTIDE SEQUENCE</scope>
</reference>
<name>A0A1W1BNV4_9ZZZZ</name>
<keyword evidence="1" id="KW-0812">Transmembrane</keyword>
<organism evidence="2">
    <name type="scientific">hydrothermal vent metagenome</name>
    <dbReference type="NCBI Taxonomy" id="652676"/>
    <lineage>
        <taxon>unclassified sequences</taxon>
        <taxon>metagenomes</taxon>
        <taxon>ecological metagenomes</taxon>
    </lineage>
</organism>
<evidence type="ECO:0000313" key="2">
    <source>
        <dbReference type="EMBL" id="SFV55219.1"/>
    </source>
</evidence>
<gene>
    <name evidence="2" type="ORF">MNB_SM-4-1487</name>
</gene>
<feature type="transmembrane region" description="Helical" evidence="1">
    <location>
        <begin position="21"/>
        <end position="47"/>
    </location>
</feature>
<keyword evidence="1" id="KW-1133">Transmembrane helix</keyword>
<keyword evidence="1" id="KW-0472">Membrane</keyword>
<sequence length="169" mass="19269">MSTYPLKSILATFTNKNGKKLSLFNGAPVGGMSSLVIKAIILAMPFVEFFVIFNDYVYEKVGLVTQIVMFIVFMSIMMMIVVVIIYMTRKSVIKKIKPSWETYFPGVNLTMVLAVGITPYSDFFKHYGKIVAEDLNDKDLHKKLKESFKEMQEENADLLIAMNKDNQNI</sequence>
<feature type="transmembrane region" description="Helical" evidence="1">
    <location>
        <begin position="67"/>
        <end position="87"/>
    </location>
</feature>
<proteinExistence type="predicted"/>
<evidence type="ECO:0000256" key="1">
    <source>
        <dbReference type="SAM" id="Phobius"/>
    </source>
</evidence>
<dbReference type="EMBL" id="FPHF01000029">
    <property type="protein sequence ID" value="SFV55219.1"/>
    <property type="molecule type" value="Genomic_DNA"/>
</dbReference>
<accession>A0A1W1BNV4</accession>
<protein>
    <submittedName>
        <fullName evidence="2">Uncharacterized protein</fullName>
    </submittedName>
</protein>